<evidence type="ECO:0000313" key="1">
    <source>
        <dbReference type="EMBL" id="KAG8041636.1"/>
    </source>
</evidence>
<sequence>NDTFYDLTPVSKIFNDSSTDLYNTSKTSTVESSSLFDNVKWEGYVEKDIPQNNYEYYDADGLNYGNESNVTQVKNITNILTNKQDANDSTSNYVENTTILILEPKENVGLEVEENITLVIDNNQENLNNTCNNVDVKMIKCFARVCNYDNFEETKYKTTKVTHEAISKLNITTKKKLRKLCWETMFGQELTKLTVMDL</sequence>
<dbReference type="OrthoDB" id="5831905at2759"/>
<proteinExistence type="predicted"/>
<dbReference type="Proteomes" id="UP000729913">
    <property type="component" value="Unassembled WGS sequence"/>
</dbReference>
<reference evidence="1" key="2">
    <citation type="submission" date="2021-04" db="EMBL/GenBank/DDBJ databases">
        <title>Genome-wide patterns of bracovirus chromosomal integration into multiple host tissues during parasitism.</title>
        <authorList>
            <person name="Chebbi M.A.C."/>
        </authorList>
    </citation>
    <scope>NUCLEOTIDE SEQUENCE</scope>
    <source>
        <tissue evidence="1">Whole body</tissue>
    </source>
</reference>
<evidence type="ECO:0000313" key="2">
    <source>
        <dbReference type="Proteomes" id="UP000729913"/>
    </source>
</evidence>
<dbReference type="AlphaFoldDB" id="A0A8J5QYW6"/>
<accession>A0A8J5QYW6</accession>
<keyword evidence="2" id="KW-1185">Reference proteome</keyword>
<feature type="non-terminal residue" evidence="1">
    <location>
        <position position="1"/>
    </location>
</feature>
<reference evidence="1" key="1">
    <citation type="submission" date="2020-03" db="EMBL/GenBank/DDBJ databases">
        <authorList>
            <person name="Chebbi M.A."/>
            <person name="Drezen J.M."/>
        </authorList>
    </citation>
    <scope>NUCLEOTIDE SEQUENCE</scope>
    <source>
        <tissue evidence="1">Whole body</tissue>
    </source>
</reference>
<comment type="caution">
    <text evidence="1">The sequence shown here is derived from an EMBL/GenBank/DDBJ whole genome shotgun (WGS) entry which is preliminary data.</text>
</comment>
<protein>
    <submittedName>
        <fullName evidence="1">Uncharacterized protein</fullName>
    </submittedName>
</protein>
<organism evidence="1 2">
    <name type="scientific">Cotesia typhae</name>
    <dbReference type="NCBI Taxonomy" id="2053667"/>
    <lineage>
        <taxon>Eukaryota</taxon>
        <taxon>Metazoa</taxon>
        <taxon>Ecdysozoa</taxon>
        <taxon>Arthropoda</taxon>
        <taxon>Hexapoda</taxon>
        <taxon>Insecta</taxon>
        <taxon>Pterygota</taxon>
        <taxon>Neoptera</taxon>
        <taxon>Endopterygota</taxon>
        <taxon>Hymenoptera</taxon>
        <taxon>Apocrita</taxon>
        <taxon>Ichneumonoidea</taxon>
        <taxon>Braconidae</taxon>
        <taxon>Microgastrinae</taxon>
        <taxon>Cotesia</taxon>
    </lineage>
</organism>
<dbReference type="EMBL" id="JAAOIC020000016">
    <property type="protein sequence ID" value="KAG8041636.1"/>
    <property type="molecule type" value="Genomic_DNA"/>
</dbReference>
<gene>
    <name evidence="1" type="ORF">G9C98_002929</name>
</gene>
<feature type="non-terminal residue" evidence="1">
    <location>
        <position position="198"/>
    </location>
</feature>
<name>A0A8J5QYW6_9HYME</name>